<evidence type="ECO:0000313" key="1">
    <source>
        <dbReference type="EMBL" id="KAK7895577.1"/>
    </source>
</evidence>
<evidence type="ECO:0000313" key="2">
    <source>
        <dbReference type="Proteomes" id="UP001460270"/>
    </source>
</evidence>
<accession>A0AAW0NJR1</accession>
<comment type="caution">
    <text evidence="1">The sequence shown here is derived from an EMBL/GenBank/DDBJ whole genome shotgun (WGS) entry which is preliminary data.</text>
</comment>
<dbReference type="Proteomes" id="UP001460270">
    <property type="component" value="Unassembled WGS sequence"/>
</dbReference>
<keyword evidence="2" id="KW-1185">Reference proteome</keyword>
<gene>
    <name evidence="1" type="ORF">WMY93_020902</name>
</gene>
<organism evidence="1 2">
    <name type="scientific">Mugilogobius chulae</name>
    <name type="common">yellowstripe goby</name>
    <dbReference type="NCBI Taxonomy" id="88201"/>
    <lineage>
        <taxon>Eukaryota</taxon>
        <taxon>Metazoa</taxon>
        <taxon>Chordata</taxon>
        <taxon>Craniata</taxon>
        <taxon>Vertebrata</taxon>
        <taxon>Euteleostomi</taxon>
        <taxon>Actinopterygii</taxon>
        <taxon>Neopterygii</taxon>
        <taxon>Teleostei</taxon>
        <taxon>Neoteleostei</taxon>
        <taxon>Acanthomorphata</taxon>
        <taxon>Gobiaria</taxon>
        <taxon>Gobiiformes</taxon>
        <taxon>Gobioidei</taxon>
        <taxon>Gobiidae</taxon>
        <taxon>Gobionellinae</taxon>
        <taxon>Mugilogobius</taxon>
    </lineage>
</organism>
<proteinExistence type="predicted"/>
<reference evidence="2" key="1">
    <citation type="submission" date="2024-04" db="EMBL/GenBank/DDBJ databases">
        <title>Salinicola lusitanus LLJ914,a marine bacterium isolated from the Okinawa Trough.</title>
        <authorList>
            <person name="Li J."/>
        </authorList>
    </citation>
    <scope>NUCLEOTIDE SEQUENCE [LARGE SCALE GENOMIC DNA]</scope>
</reference>
<sequence>MERSHFRLSLSWVEQELGQPRALGKRAQMMRGEWLTVRAAAVTLCSHTRAPHTCIKLTAAGGGITHKSTADHDTDWDTLRPGGALTRYDLVRTGLDPV</sequence>
<protein>
    <submittedName>
        <fullName evidence="1">Uncharacterized protein</fullName>
    </submittedName>
</protein>
<dbReference type="EMBL" id="JBBPFD010000015">
    <property type="protein sequence ID" value="KAK7895577.1"/>
    <property type="molecule type" value="Genomic_DNA"/>
</dbReference>
<name>A0AAW0NJR1_9GOBI</name>
<dbReference type="AlphaFoldDB" id="A0AAW0NJR1"/>